<proteinExistence type="predicted"/>
<feature type="transmembrane region" description="Helical" evidence="2">
    <location>
        <begin position="34"/>
        <end position="53"/>
    </location>
</feature>
<dbReference type="InterPro" id="IPR010295">
    <property type="entry name" value="DUF898"/>
</dbReference>
<reference evidence="4" key="1">
    <citation type="submission" date="2006-12" db="EMBL/GenBank/DDBJ databases">
        <title>Complete sequence of chromosome 1 of Verminephrobacter eiseniae EF01-2.</title>
        <authorList>
            <person name="Copeland A."/>
            <person name="Lucas S."/>
            <person name="Lapidus A."/>
            <person name="Barry K."/>
            <person name="Detter J.C."/>
            <person name="Glavina del Rio T."/>
            <person name="Dalin E."/>
            <person name="Tice H."/>
            <person name="Pitluck S."/>
            <person name="Chertkov O."/>
            <person name="Brettin T."/>
            <person name="Bruce D."/>
            <person name="Han C."/>
            <person name="Tapia R."/>
            <person name="Gilna P."/>
            <person name="Schmutz J."/>
            <person name="Larimer F."/>
            <person name="Land M."/>
            <person name="Hauser L."/>
            <person name="Kyrpides N."/>
            <person name="Kim E."/>
            <person name="Stahl D."/>
            <person name="Richardson P."/>
        </authorList>
    </citation>
    <scope>NUCLEOTIDE SEQUENCE [LARGE SCALE GENOMIC DNA]</scope>
    <source>
        <strain evidence="4">EF01-2</strain>
    </source>
</reference>
<gene>
    <name evidence="3" type="ordered locus">Veis_1890</name>
</gene>
<feature type="transmembrane region" description="Helical" evidence="2">
    <location>
        <begin position="685"/>
        <end position="707"/>
    </location>
</feature>
<evidence type="ECO:0000313" key="4">
    <source>
        <dbReference type="Proteomes" id="UP000000374"/>
    </source>
</evidence>
<keyword evidence="2" id="KW-1133">Transmembrane helix</keyword>
<dbReference type="Pfam" id="PF05987">
    <property type="entry name" value="DUF898"/>
    <property type="match status" value="3"/>
</dbReference>
<keyword evidence="2" id="KW-0472">Membrane</keyword>
<evidence type="ECO:0000256" key="2">
    <source>
        <dbReference type="SAM" id="Phobius"/>
    </source>
</evidence>
<feature type="transmembrane region" description="Helical" evidence="2">
    <location>
        <begin position="351"/>
        <end position="372"/>
    </location>
</feature>
<feature type="transmembrane region" description="Helical" evidence="2">
    <location>
        <begin position="1094"/>
        <end position="1115"/>
    </location>
</feature>
<dbReference type="KEGG" id="vei:Veis_1890"/>
<evidence type="ECO:0000313" key="3">
    <source>
        <dbReference type="EMBL" id="ABM57643.1"/>
    </source>
</evidence>
<keyword evidence="2" id="KW-0812">Transmembrane</keyword>
<dbReference type="HOGENOM" id="CLU_254538_0_0_4"/>
<feature type="transmembrane region" description="Helical" evidence="2">
    <location>
        <begin position="573"/>
        <end position="600"/>
    </location>
</feature>
<feature type="region of interest" description="Disordered" evidence="1">
    <location>
        <begin position="447"/>
        <end position="467"/>
    </location>
</feature>
<dbReference type="EMBL" id="CP000542">
    <property type="protein sequence ID" value="ABM57643.1"/>
    <property type="molecule type" value="Genomic_DNA"/>
</dbReference>
<feature type="transmembrane region" description="Helical" evidence="2">
    <location>
        <begin position="88"/>
        <end position="109"/>
    </location>
</feature>
<feature type="transmembrane region" description="Helical" evidence="2">
    <location>
        <begin position="830"/>
        <end position="848"/>
    </location>
</feature>
<feature type="transmembrane region" description="Helical" evidence="2">
    <location>
        <begin position="325"/>
        <end position="344"/>
    </location>
</feature>
<feature type="transmembrane region" description="Helical" evidence="2">
    <location>
        <begin position="294"/>
        <end position="319"/>
    </location>
</feature>
<feature type="transmembrane region" description="Helical" evidence="2">
    <location>
        <begin position="1226"/>
        <end position="1253"/>
    </location>
</feature>
<feature type="transmembrane region" description="Helical" evidence="2">
    <location>
        <begin position="644"/>
        <end position="664"/>
    </location>
</feature>
<feature type="transmembrane region" description="Helical" evidence="2">
    <location>
        <begin position="782"/>
        <end position="801"/>
    </location>
</feature>
<protein>
    <recommendedName>
        <fullName evidence="5">DUF898 family protein</fullName>
    </recommendedName>
</protein>
<feature type="transmembrane region" description="Helical" evidence="2">
    <location>
        <begin position="521"/>
        <end position="543"/>
    </location>
</feature>
<feature type="transmembrane region" description="Helical" evidence="2">
    <location>
        <begin position="882"/>
        <end position="902"/>
    </location>
</feature>
<name>A1WJ36_VEREI</name>
<organism evidence="3 4">
    <name type="scientific">Verminephrobacter eiseniae (strain EF01-2)</name>
    <dbReference type="NCBI Taxonomy" id="391735"/>
    <lineage>
        <taxon>Bacteria</taxon>
        <taxon>Pseudomonadati</taxon>
        <taxon>Pseudomonadota</taxon>
        <taxon>Betaproteobacteria</taxon>
        <taxon>Burkholderiales</taxon>
        <taxon>Comamonadaceae</taxon>
        <taxon>Verminephrobacter</taxon>
    </lineage>
</organism>
<accession>A1WJ36</accession>
<evidence type="ECO:0008006" key="5">
    <source>
        <dbReference type="Google" id="ProtNLM"/>
    </source>
</evidence>
<keyword evidence="4" id="KW-1185">Reference proteome</keyword>
<feature type="transmembrane region" description="Helical" evidence="2">
    <location>
        <begin position="129"/>
        <end position="149"/>
    </location>
</feature>
<dbReference type="STRING" id="391735.Veis_1890"/>
<feature type="transmembrane region" description="Helical" evidence="2">
    <location>
        <begin position="245"/>
        <end position="264"/>
    </location>
</feature>
<feature type="transmembrane region" description="Helical" evidence="2">
    <location>
        <begin position="1149"/>
        <end position="1171"/>
    </location>
</feature>
<dbReference type="Proteomes" id="UP000000374">
    <property type="component" value="Chromosome"/>
</dbReference>
<evidence type="ECO:0000256" key="1">
    <source>
        <dbReference type="SAM" id="MobiDB-lite"/>
    </source>
</evidence>
<feature type="transmembrane region" description="Helical" evidence="2">
    <location>
        <begin position="1177"/>
        <end position="1195"/>
    </location>
</feature>
<feature type="transmembrane region" description="Helical" evidence="2">
    <location>
        <begin position="1343"/>
        <end position="1363"/>
    </location>
</feature>
<feature type="transmembrane region" description="Helical" evidence="2">
    <location>
        <begin position="1044"/>
        <end position="1069"/>
    </location>
</feature>
<feature type="transmembrane region" description="Helical" evidence="2">
    <location>
        <begin position="992"/>
        <end position="1012"/>
    </location>
</feature>
<feature type="transmembrane region" description="Helical" evidence="2">
    <location>
        <begin position="727"/>
        <end position="750"/>
    </location>
</feature>
<feature type="transmembrane region" description="Helical" evidence="2">
    <location>
        <begin position="208"/>
        <end position="225"/>
    </location>
</feature>
<dbReference type="eggNOG" id="COG4269">
    <property type="taxonomic scope" value="Bacteria"/>
</dbReference>
<feature type="transmembrane region" description="Helical" evidence="2">
    <location>
        <begin position="1285"/>
        <end position="1307"/>
    </location>
</feature>
<sequence length="1397" mass="154877">MYPHPASGAAESMPSPLPQEIEAHPLAFTGSGGAYFQVWIVNLLLCCVTLGLYIPWARRRTARYFYRHTLVAGSPLEFTGRLRVPVPGLALVAMLVLGWGIAWSLGLFWKLDICLAYDSARSGGPCQKITAGFLAGFLLSIVLLAPLVWGSAMRFRLDATRWRGLRLQSAASWRDIYRASWPLWVLALSWLGLYLARSATGAMPIGRQVLALLPAGLMGMFWQGAGLTDTLAKVFKAKIVTSDGLAWLLLGLMLALLCLARLDYDYRRLRVCKAQSGAGQGHWRQPEYRDCVNVWLAAVALFVLSAPMLGMLVGAALNAVLPKDAWVFILFGVMATMGKFYQLIFKDPTDVVVVGSILFLLLLVLSAPARAYREARMFQLMWNHIGIGQVARFKCRLSSVDFVLARFGNLLLTLLTLGLYRPLARVSEYRMKLESVTLYVKGGAGQVAGAPDDARAGDAAGRDSIGHAAPRDPAHDAGLAAGAQASGAPESAPILVPGPVPGAMPRNGYTHPLAFTGGTGAYFRVWIVNLLLCCVTLGLYTPWARQRTAQYFYRHTLVAGSPLEFTGRPRGQVLGFVLLLLLWLLLMLALASGILWSAWLHQMLRWIPIFDLRIKGDELPWLFRAAEWIPTFGIFASIGHKSMAVPVLAGAALLPWVWGSAMRFRLGATRWRGLRLQFASHWREIYGGSGLLWVLALLWGGLSWSLYFGFGPQPFSMPELLADKPAIARFTVMIAWLLGAALTLLCLCRLDYNRLDLLLRKTRVGAEPVRHKRPVLPNVMETWLVTVMLCMLGLSLGFVVWKCLPGGYFDKPPFFGVGRSRNGSASVMSVLYRVVIVVLPLLLLSAPARAYREARMFQLVWNGIGVNQAAHFKCRLSSDRFVLLRIQNLLLTLLTLGFYRPLARLSEYRMKLASVTLHVTGDLDQVAGAMLRQQTGLGAVPDFSGRRALRHYLQRAQWLAPLRRLVHKLGPESPIPEGGKLPPLAFIGSAGAYFPVWLVNVLLCCVTLGLYAPWARRRTARYFYRHTLVAGRPLEFTGRPRPMLLIFVLLLLLAYGAMASLSTLIYLIYERGELALYGMAEGATFSAYDITGTFGQNLAVASFVLVGAALAPFFWGHAMRFRLGATVWRGLHLQFAAGWREVYRASRPLRVMALLWTGLFLYMRTLVPGLADSFLTWRALVLPALVLTLLCSIRLDYDSKSLLARNVWLGAGQVRWTPVYRDFVNVWLATVVLFILCMPGFVALNAVLTGGIFDLLARLPVRMPPRTGLTWFVLLDWFQETRSRVWFVLTMALFGLSNFLLLMLVSTPARAYREARMFQLLWNGIGIGQAAHCKCRLSSIGFVLARIGNLLLTLLTLGLYRPFARVSEYRMKLESVTLHVADGGVEQLTGAPAAGPR</sequence>
<feature type="compositionally biased region" description="Basic and acidic residues" evidence="1">
    <location>
        <begin position="452"/>
        <end position="467"/>
    </location>
</feature>